<dbReference type="EMBL" id="KD069116">
    <property type="protein sequence ID" value="EMS63442.1"/>
    <property type="molecule type" value="Genomic_DNA"/>
</dbReference>
<protein>
    <submittedName>
        <fullName evidence="1">Uncharacterized protein</fullName>
    </submittedName>
</protein>
<organism evidence="1">
    <name type="scientific">Triticum urartu</name>
    <name type="common">Red wild einkorn</name>
    <name type="synonym">Crithodium urartu</name>
    <dbReference type="NCBI Taxonomy" id="4572"/>
    <lineage>
        <taxon>Eukaryota</taxon>
        <taxon>Viridiplantae</taxon>
        <taxon>Streptophyta</taxon>
        <taxon>Embryophyta</taxon>
        <taxon>Tracheophyta</taxon>
        <taxon>Spermatophyta</taxon>
        <taxon>Magnoliopsida</taxon>
        <taxon>Liliopsida</taxon>
        <taxon>Poales</taxon>
        <taxon>Poaceae</taxon>
        <taxon>BOP clade</taxon>
        <taxon>Pooideae</taxon>
        <taxon>Triticodae</taxon>
        <taxon>Triticeae</taxon>
        <taxon>Triticinae</taxon>
        <taxon>Triticum</taxon>
    </lineage>
</organism>
<reference evidence="1" key="1">
    <citation type="journal article" date="2013" name="Nature">
        <title>Draft genome of the wheat A-genome progenitor Triticum urartu.</title>
        <authorList>
            <person name="Ling H.Q."/>
            <person name="Zhao S."/>
            <person name="Liu D."/>
            <person name="Wang J."/>
            <person name="Sun H."/>
            <person name="Zhang C."/>
            <person name="Fan H."/>
            <person name="Li D."/>
            <person name="Dong L."/>
            <person name="Tao Y."/>
            <person name="Gao C."/>
            <person name="Wu H."/>
            <person name="Li Y."/>
            <person name="Cui Y."/>
            <person name="Guo X."/>
            <person name="Zheng S."/>
            <person name="Wang B."/>
            <person name="Yu K."/>
            <person name="Liang Q."/>
            <person name="Yang W."/>
            <person name="Lou X."/>
            <person name="Chen J."/>
            <person name="Feng M."/>
            <person name="Jian J."/>
            <person name="Zhang X."/>
            <person name="Luo G."/>
            <person name="Jiang Y."/>
            <person name="Liu J."/>
            <person name="Wang Z."/>
            <person name="Sha Y."/>
            <person name="Zhang B."/>
            <person name="Wu H."/>
            <person name="Tang D."/>
            <person name="Shen Q."/>
            <person name="Xue P."/>
            <person name="Zou S."/>
            <person name="Wang X."/>
            <person name="Liu X."/>
            <person name="Wang F."/>
            <person name="Yang Y."/>
            <person name="An X."/>
            <person name="Dong Z."/>
            <person name="Zhang K."/>
            <person name="Zhang X."/>
            <person name="Luo M.C."/>
            <person name="Dvorak J."/>
            <person name="Tong Y."/>
            <person name="Wang J."/>
            <person name="Yang H."/>
            <person name="Li Z."/>
            <person name="Wang D."/>
            <person name="Zhang A."/>
            <person name="Wang J."/>
        </authorList>
    </citation>
    <scope>NUCLEOTIDE SEQUENCE</scope>
</reference>
<name>M7ZTI7_TRIUA</name>
<proteinExistence type="predicted"/>
<evidence type="ECO:0000313" key="1">
    <source>
        <dbReference type="EMBL" id="EMS63442.1"/>
    </source>
</evidence>
<gene>
    <name evidence="1" type="ORF">TRIUR3_22254</name>
</gene>
<accession>M7ZTI7</accession>
<dbReference type="AlphaFoldDB" id="M7ZTI7"/>
<sequence length="159" mass="18355">MPPSRGRVGGKQGVPQEPVVGQEDDDVPRRRRTSSWWQHDEWAQAATRRQLDGVDCQDIILMCGDQFSHGQRKDPNSLMELELPYSRVLEKRSKFVDGVRASVQQSLSHDVKKFSVGRRKKSWRVICSHFPIVYALFYMFRLSFSSNSKNVMFNNPPAE</sequence>